<dbReference type="EMBL" id="WHOE01000038">
    <property type="protein sequence ID" value="MPW14603.1"/>
    <property type="molecule type" value="Genomic_DNA"/>
</dbReference>
<dbReference type="RefSeq" id="WP_193699355.1">
    <property type="nucleotide sequence ID" value="NZ_WHOE01000038.1"/>
</dbReference>
<evidence type="ECO:0000313" key="2">
    <source>
        <dbReference type="Proteomes" id="UP000430466"/>
    </source>
</evidence>
<protein>
    <submittedName>
        <fullName evidence="1">Uncharacterized protein</fullName>
    </submittedName>
</protein>
<dbReference type="Pfam" id="PF20706">
    <property type="entry name" value="GT4-conflict"/>
    <property type="match status" value="1"/>
</dbReference>
<dbReference type="Proteomes" id="UP000430466">
    <property type="component" value="Unassembled WGS sequence"/>
</dbReference>
<comment type="caution">
    <text evidence="1">The sequence shown here is derived from an EMBL/GenBank/DDBJ whole genome shotgun (WGS) entry which is preliminary data.</text>
</comment>
<dbReference type="SUPFAM" id="SSF53756">
    <property type="entry name" value="UDP-Glycosyltransferase/glycogen phosphorylase"/>
    <property type="match status" value="1"/>
</dbReference>
<proteinExistence type="predicted"/>
<name>A0A6A7K243_LACHE</name>
<gene>
    <name evidence="1" type="ORF">GDZ32_06545</name>
</gene>
<organism evidence="1 2">
    <name type="scientific">Lactobacillus helveticus</name>
    <name type="common">Lactobacillus suntoryeus</name>
    <dbReference type="NCBI Taxonomy" id="1587"/>
    <lineage>
        <taxon>Bacteria</taxon>
        <taxon>Bacillati</taxon>
        <taxon>Bacillota</taxon>
        <taxon>Bacilli</taxon>
        <taxon>Lactobacillales</taxon>
        <taxon>Lactobacillaceae</taxon>
        <taxon>Lactobacillus</taxon>
    </lineage>
</organism>
<accession>A0A6A7K243</accession>
<evidence type="ECO:0000313" key="1">
    <source>
        <dbReference type="EMBL" id="MPW14603.1"/>
    </source>
</evidence>
<dbReference type="AlphaFoldDB" id="A0A6A7K243"/>
<reference evidence="1 2" key="1">
    <citation type="submission" date="2019-10" db="EMBL/GenBank/DDBJ databases">
        <title>Draft genome sequences of Lactobacillus strains.</title>
        <authorList>
            <person name="Cho G.-S."/>
            <person name="Fagbemigun O."/>
            <person name="Brinks E."/>
            <person name="Franz C.M.A.P."/>
        </authorList>
    </citation>
    <scope>NUCLEOTIDE SEQUENCE [LARGE SCALE GENOMIC DNA]</scope>
    <source>
        <strain evidence="1 2">313</strain>
    </source>
</reference>
<sequence length="126" mass="14984">MPNKYESRLIKKQYEIMQKADVIISIFPESFRQIEKHIPEKTYYLGHIVNALEKYKDNQYNQFRQRNVLFIGSPKYIKGLNLLIKAVANYNKHTEENKKIKLNVIGITKEQVDERMNYDFSNVLGN</sequence>